<dbReference type="SUPFAM" id="SSF46785">
    <property type="entry name" value="Winged helix' DNA-binding domain"/>
    <property type="match status" value="1"/>
</dbReference>
<comment type="caution">
    <text evidence="1">The sequence shown here is derived from an EMBL/GenBank/DDBJ whole genome shotgun (WGS) entry which is preliminary data.</text>
</comment>
<dbReference type="EMBL" id="DRWN01000027">
    <property type="protein sequence ID" value="HHK68259.1"/>
    <property type="molecule type" value="Genomic_DNA"/>
</dbReference>
<evidence type="ECO:0008006" key="2">
    <source>
        <dbReference type="Google" id="ProtNLM"/>
    </source>
</evidence>
<organism evidence="1">
    <name type="scientific">Caldiarchaeum subterraneum</name>
    <dbReference type="NCBI Taxonomy" id="311458"/>
    <lineage>
        <taxon>Archaea</taxon>
        <taxon>Nitrososphaerota</taxon>
        <taxon>Candidatus Caldarchaeales</taxon>
        <taxon>Candidatus Caldarchaeaceae</taxon>
        <taxon>Candidatus Caldarchaeum</taxon>
    </lineage>
</organism>
<evidence type="ECO:0000313" key="1">
    <source>
        <dbReference type="EMBL" id="HHK68259.1"/>
    </source>
</evidence>
<protein>
    <recommendedName>
        <fullName evidence="2">MarR family transcriptional regulator</fullName>
    </recommendedName>
</protein>
<dbReference type="InterPro" id="IPR036390">
    <property type="entry name" value="WH_DNA-bd_sf"/>
</dbReference>
<dbReference type="AlphaFoldDB" id="A0A7C5LCB1"/>
<sequence length="97" mass="11152">MVKPEHEIEETLASYLHLRLIKTLASSPAPCSKYMLAKTCGISQRSAEKILTKLLKHGWILQTPYKPTKYMLNKQKHPVNKLIEFLNNAGYMSKTHQ</sequence>
<reference evidence="1" key="1">
    <citation type="journal article" date="2020" name="mSystems">
        <title>Genome- and Community-Level Interaction Insights into Carbon Utilization and Element Cycling Functions of Hydrothermarchaeota in Hydrothermal Sediment.</title>
        <authorList>
            <person name="Zhou Z."/>
            <person name="Liu Y."/>
            <person name="Xu W."/>
            <person name="Pan J."/>
            <person name="Luo Z.H."/>
            <person name="Li M."/>
        </authorList>
    </citation>
    <scope>NUCLEOTIDE SEQUENCE [LARGE SCALE GENOMIC DNA]</scope>
    <source>
        <strain evidence="1">SpSt-1056</strain>
    </source>
</reference>
<name>A0A7C5LCB1_CALS0</name>
<gene>
    <name evidence="1" type="ORF">ENM11_03775</name>
</gene>
<accession>A0A7C5LCB1</accession>
<proteinExistence type="predicted"/>